<keyword evidence="1 2" id="KW-0175">Coiled coil</keyword>
<dbReference type="Bgee" id="ENSORLG00000026074">
    <property type="expression patterns" value="Expressed in testis"/>
</dbReference>
<feature type="region of interest" description="Disordered" evidence="3">
    <location>
        <begin position="1"/>
        <end position="45"/>
    </location>
</feature>
<dbReference type="Pfam" id="PF14916">
    <property type="entry name" value="CCDC92"/>
    <property type="match status" value="1"/>
</dbReference>
<evidence type="ECO:0000313" key="6">
    <source>
        <dbReference type="Proteomes" id="UP000001038"/>
    </source>
</evidence>
<reference evidence="5" key="2">
    <citation type="submission" date="2025-08" db="UniProtKB">
        <authorList>
            <consortium name="Ensembl"/>
        </authorList>
    </citation>
    <scope>IDENTIFICATION</scope>
    <source>
        <strain evidence="5">Hd-rR</strain>
    </source>
</reference>
<dbReference type="PANTHER" id="PTHR14882">
    <property type="entry name" value="COILED-COIL DOMAIN-CONTAINING 74A"/>
    <property type="match status" value="1"/>
</dbReference>
<dbReference type="InParanoid" id="A0A3B3HDK8"/>
<protein>
    <recommendedName>
        <fullName evidence="4">CCDC92/74 N-terminal domain-containing protein</fullName>
    </recommendedName>
</protein>
<evidence type="ECO:0000256" key="1">
    <source>
        <dbReference type="ARBA" id="ARBA00023054"/>
    </source>
</evidence>
<accession>A0A3B3HDK8</accession>
<keyword evidence="6" id="KW-1185">Reference proteome</keyword>
<proteinExistence type="predicted"/>
<feature type="coiled-coil region" evidence="2">
    <location>
        <begin position="47"/>
        <end position="85"/>
    </location>
</feature>
<dbReference type="PANTHER" id="PTHR14882:SF5">
    <property type="entry name" value="COILED-COIL DOMAIN CONTAINING 74A"/>
    <property type="match status" value="1"/>
</dbReference>
<sequence>TRFIQMELGGRPGARVEPGTGSRSRQARPIRNVQTAPEETGHADRRVTSLERSIQFLQEQHKETLQKLHAEIDHLRRENKGVQSSRENTSIRILKHPGIDTKNVRSSSSSCDTCVTHLGAGFLGSAALSSLSGGLRVPLVLVLVLALERWASPEFQWVNLVGPFLRRSSGDPHFIWASSSWACSLLNLPQGGWLPGAWGGSPLGAFLARAWGPPQQNINTQSSTGVSSPLHK</sequence>
<evidence type="ECO:0000313" key="5">
    <source>
        <dbReference type="Ensembl" id="ENSORLP00000029994.1"/>
    </source>
</evidence>
<organism evidence="5 6">
    <name type="scientific">Oryzias latipes</name>
    <name type="common">Japanese rice fish</name>
    <name type="synonym">Japanese killifish</name>
    <dbReference type="NCBI Taxonomy" id="8090"/>
    <lineage>
        <taxon>Eukaryota</taxon>
        <taxon>Metazoa</taxon>
        <taxon>Chordata</taxon>
        <taxon>Craniata</taxon>
        <taxon>Vertebrata</taxon>
        <taxon>Euteleostomi</taxon>
        <taxon>Actinopterygii</taxon>
        <taxon>Neopterygii</taxon>
        <taxon>Teleostei</taxon>
        <taxon>Neoteleostei</taxon>
        <taxon>Acanthomorphata</taxon>
        <taxon>Ovalentaria</taxon>
        <taxon>Atherinomorphae</taxon>
        <taxon>Beloniformes</taxon>
        <taxon>Adrianichthyidae</taxon>
        <taxon>Oryziinae</taxon>
        <taxon>Oryzias</taxon>
    </lineage>
</organism>
<dbReference type="AlphaFoldDB" id="A0A3B3HDK8"/>
<dbReference type="InterPro" id="IPR039496">
    <property type="entry name" value="CCDC92/74_N"/>
</dbReference>
<dbReference type="Ensembl" id="ENSORLT00000044665.1">
    <property type="protein sequence ID" value="ENSORLP00000029994.1"/>
    <property type="gene ID" value="ENSORLG00000026074.1"/>
</dbReference>
<name>A0A3B3HDK8_ORYLA</name>
<dbReference type="Proteomes" id="UP000001038">
    <property type="component" value="Chromosome 12"/>
</dbReference>
<reference evidence="5 6" key="1">
    <citation type="journal article" date="2007" name="Nature">
        <title>The medaka draft genome and insights into vertebrate genome evolution.</title>
        <authorList>
            <person name="Kasahara M."/>
            <person name="Naruse K."/>
            <person name="Sasaki S."/>
            <person name="Nakatani Y."/>
            <person name="Qu W."/>
            <person name="Ahsan B."/>
            <person name="Yamada T."/>
            <person name="Nagayasu Y."/>
            <person name="Doi K."/>
            <person name="Kasai Y."/>
            <person name="Jindo T."/>
            <person name="Kobayashi D."/>
            <person name="Shimada A."/>
            <person name="Toyoda A."/>
            <person name="Kuroki Y."/>
            <person name="Fujiyama A."/>
            <person name="Sasaki T."/>
            <person name="Shimizu A."/>
            <person name="Asakawa S."/>
            <person name="Shimizu N."/>
            <person name="Hashimoto S."/>
            <person name="Yang J."/>
            <person name="Lee Y."/>
            <person name="Matsushima K."/>
            <person name="Sugano S."/>
            <person name="Sakaizumi M."/>
            <person name="Narita T."/>
            <person name="Ohishi K."/>
            <person name="Haga S."/>
            <person name="Ohta F."/>
            <person name="Nomoto H."/>
            <person name="Nogata K."/>
            <person name="Morishita T."/>
            <person name="Endo T."/>
            <person name="Shin-I T."/>
            <person name="Takeda H."/>
            <person name="Morishita S."/>
            <person name="Kohara Y."/>
        </authorList>
    </citation>
    <scope>NUCLEOTIDE SEQUENCE [LARGE SCALE GENOMIC DNA]</scope>
    <source>
        <strain evidence="5 6">Hd-rR</strain>
    </source>
</reference>
<dbReference type="STRING" id="8090.ENSORLP00000029994"/>
<evidence type="ECO:0000256" key="3">
    <source>
        <dbReference type="SAM" id="MobiDB-lite"/>
    </source>
</evidence>
<evidence type="ECO:0000259" key="4">
    <source>
        <dbReference type="Pfam" id="PF14916"/>
    </source>
</evidence>
<reference evidence="5" key="3">
    <citation type="submission" date="2025-09" db="UniProtKB">
        <authorList>
            <consortium name="Ensembl"/>
        </authorList>
    </citation>
    <scope>IDENTIFICATION</scope>
    <source>
        <strain evidence="5">Hd-rR</strain>
    </source>
</reference>
<dbReference type="InterPro" id="IPR040370">
    <property type="entry name" value="CCDC74A/CCDC74B/CCDC92"/>
</dbReference>
<feature type="domain" description="CCDC92/74 N-terminal" evidence="4">
    <location>
        <begin position="45"/>
        <end position="82"/>
    </location>
</feature>
<evidence type="ECO:0000256" key="2">
    <source>
        <dbReference type="SAM" id="Coils"/>
    </source>
</evidence>